<proteinExistence type="predicted"/>
<dbReference type="RefSeq" id="WP_344326635.1">
    <property type="nucleotide sequence ID" value="NZ_BAAASZ010000031.1"/>
</dbReference>
<dbReference type="EMBL" id="BAAASZ010000031">
    <property type="protein sequence ID" value="GAA2456883.1"/>
    <property type="molecule type" value="Genomic_DNA"/>
</dbReference>
<accession>A0ABP5XMF7</accession>
<gene>
    <name evidence="1" type="ORF">GCM10010405_46150</name>
</gene>
<organism evidence="1 2">
    <name type="scientific">Streptomyces macrosporus</name>
    <dbReference type="NCBI Taxonomy" id="44032"/>
    <lineage>
        <taxon>Bacteria</taxon>
        <taxon>Bacillati</taxon>
        <taxon>Actinomycetota</taxon>
        <taxon>Actinomycetes</taxon>
        <taxon>Kitasatosporales</taxon>
        <taxon>Streptomycetaceae</taxon>
        <taxon>Streptomyces</taxon>
    </lineage>
</organism>
<name>A0ABP5XMF7_9ACTN</name>
<evidence type="ECO:0000313" key="2">
    <source>
        <dbReference type="Proteomes" id="UP001501638"/>
    </source>
</evidence>
<reference evidence="2" key="1">
    <citation type="journal article" date="2019" name="Int. J. Syst. Evol. Microbiol.">
        <title>The Global Catalogue of Microorganisms (GCM) 10K type strain sequencing project: providing services to taxonomists for standard genome sequencing and annotation.</title>
        <authorList>
            <consortium name="The Broad Institute Genomics Platform"/>
            <consortium name="The Broad Institute Genome Sequencing Center for Infectious Disease"/>
            <person name="Wu L."/>
            <person name="Ma J."/>
        </authorList>
    </citation>
    <scope>NUCLEOTIDE SEQUENCE [LARGE SCALE GENOMIC DNA]</scope>
    <source>
        <strain evidence="2">JCM 6305</strain>
    </source>
</reference>
<dbReference type="Proteomes" id="UP001501638">
    <property type="component" value="Unassembled WGS sequence"/>
</dbReference>
<keyword evidence="2" id="KW-1185">Reference proteome</keyword>
<comment type="caution">
    <text evidence="1">The sequence shown here is derived from an EMBL/GenBank/DDBJ whole genome shotgun (WGS) entry which is preliminary data.</text>
</comment>
<sequence length="90" mass="9988">MPYGTPTDPRYTDYNLQFRDVSTDKGAEYVTYFHVRVDPVSAPIEDVEAAFQRLVDLVNASPDFGHVYAMRTGEVTQDVTPTEAAEGGEV</sequence>
<evidence type="ECO:0000313" key="1">
    <source>
        <dbReference type="EMBL" id="GAA2456883.1"/>
    </source>
</evidence>
<protein>
    <submittedName>
        <fullName evidence="1">Uncharacterized protein</fullName>
    </submittedName>
</protein>